<evidence type="ECO:0000313" key="9">
    <source>
        <dbReference type="EMBL" id="RDB54355.1"/>
    </source>
</evidence>
<dbReference type="InterPro" id="IPR052520">
    <property type="entry name" value="ATL_DNA_repair"/>
</dbReference>
<sequence>MGEFNDKVYETVRRVPHGKVVSYGQVARLIGQPRKARFVGYAMHGNPDPWDCAAQTGIPCHRVVFKDGSLAPGFAFGGPDEQRARLAAEGVTFLDDGRVDMRACQWNGRDAGGADGGAAADGPTAPPIDFD</sequence>
<evidence type="ECO:0000256" key="7">
    <source>
        <dbReference type="SAM" id="MobiDB-lite"/>
    </source>
</evidence>
<comment type="catalytic activity">
    <reaction evidence="1">
        <text>a 4-O-methyl-thymidine in DNA + L-cysteinyl-[protein] = a thymidine in DNA + S-methyl-L-cysteinyl-[protein]</text>
        <dbReference type="Rhea" id="RHEA:53428"/>
        <dbReference type="Rhea" id="RHEA-COMP:10131"/>
        <dbReference type="Rhea" id="RHEA-COMP:10132"/>
        <dbReference type="Rhea" id="RHEA-COMP:13555"/>
        <dbReference type="Rhea" id="RHEA-COMP:13556"/>
        <dbReference type="ChEBI" id="CHEBI:29950"/>
        <dbReference type="ChEBI" id="CHEBI:82612"/>
        <dbReference type="ChEBI" id="CHEBI:137386"/>
        <dbReference type="ChEBI" id="CHEBI:137387"/>
        <dbReference type="EC" id="2.1.1.63"/>
    </reaction>
</comment>
<evidence type="ECO:0000256" key="3">
    <source>
        <dbReference type="ARBA" id="ARBA00022679"/>
    </source>
</evidence>
<comment type="catalytic activity">
    <reaction evidence="6">
        <text>a 6-O-methyl-2'-deoxyguanosine in DNA + L-cysteinyl-[protein] = S-methyl-L-cysteinyl-[protein] + a 2'-deoxyguanosine in DNA</text>
        <dbReference type="Rhea" id="RHEA:24000"/>
        <dbReference type="Rhea" id="RHEA-COMP:10131"/>
        <dbReference type="Rhea" id="RHEA-COMP:10132"/>
        <dbReference type="Rhea" id="RHEA-COMP:11367"/>
        <dbReference type="Rhea" id="RHEA-COMP:11368"/>
        <dbReference type="ChEBI" id="CHEBI:29950"/>
        <dbReference type="ChEBI" id="CHEBI:82612"/>
        <dbReference type="ChEBI" id="CHEBI:85445"/>
        <dbReference type="ChEBI" id="CHEBI:85448"/>
        <dbReference type="EC" id="2.1.1.63"/>
    </reaction>
</comment>
<dbReference type="GO" id="GO:0032259">
    <property type="term" value="P:methylation"/>
    <property type="evidence" value="ECO:0007669"/>
    <property type="project" value="UniProtKB-KW"/>
</dbReference>
<dbReference type="AlphaFoldDB" id="A0A369L854"/>
<organism evidence="9 10">
    <name type="scientific">Senegalimassilia anaerobia</name>
    <dbReference type="NCBI Taxonomy" id="1473216"/>
    <lineage>
        <taxon>Bacteria</taxon>
        <taxon>Bacillati</taxon>
        <taxon>Actinomycetota</taxon>
        <taxon>Coriobacteriia</taxon>
        <taxon>Coriobacteriales</taxon>
        <taxon>Coriobacteriaceae</taxon>
        <taxon>Senegalimassilia</taxon>
    </lineage>
</organism>
<evidence type="ECO:0000256" key="4">
    <source>
        <dbReference type="ARBA" id="ARBA00022763"/>
    </source>
</evidence>
<keyword evidence="5" id="KW-0234">DNA repair</keyword>
<keyword evidence="4" id="KW-0227">DNA damage</keyword>
<accession>A0A369L854</accession>
<name>A0A369L854_9ACTN</name>
<dbReference type="Gene3D" id="1.10.10.10">
    <property type="entry name" value="Winged helix-like DNA-binding domain superfamily/Winged helix DNA-binding domain"/>
    <property type="match status" value="1"/>
</dbReference>
<dbReference type="InterPro" id="IPR036217">
    <property type="entry name" value="MethylDNA_cys_MeTrfase_DNAb"/>
</dbReference>
<dbReference type="RefSeq" id="WP_114621252.1">
    <property type="nucleotide sequence ID" value="NZ_PPTP01000011.1"/>
</dbReference>
<dbReference type="InterPro" id="IPR036388">
    <property type="entry name" value="WH-like_DNA-bd_sf"/>
</dbReference>
<dbReference type="InterPro" id="IPR001497">
    <property type="entry name" value="MethylDNA_cys_MeTrfase_AS"/>
</dbReference>
<proteinExistence type="predicted"/>
<feature type="domain" description="Methylated-DNA-[protein]-cysteine S-methyltransferase DNA binding" evidence="8">
    <location>
        <begin position="3"/>
        <end position="91"/>
    </location>
</feature>
<dbReference type="EMBL" id="PPTP01000011">
    <property type="protein sequence ID" value="RDB54355.1"/>
    <property type="molecule type" value="Genomic_DNA"/>
</dbReference>
<dbReference type="GO" id="GO:0003908">
    <property type="term" value="F:methylated-DNA-[protein]-cysteine S-methyltransferase activity"/>
    <property type="evidence" value="ECO:0007669"/>
    <property type="project" value="UniProtKB-EC"/>
</dbReference>
<dbReference type="PROSITE" id="PS00374">
    <property type="entry name" value="MGMT"/>
    <property type="match status" value="1"/>
</dbReference>
<protein>
    <submittedName>
        <fullName evidence="9">Cysteine methyltransferase</fullName>
    </submittedName>
</protein>
<evidence type="ECO:0000256" key="2">
    <source>
        <dbReference type="ARBA" id="ARBA00022603"/>
    </source>
</evidence>
<evidence type="ECO:0000256" key="6">
    <source>
        <dbReference type="ARBA" id="ARBA00049348"/>
    </source>
</evidence>
<dbReference type="GO" id="GO:0006281">
    <property type="term" value="P:DNA repair"/>
    <property type="evidence" value="ECO:0007669"/>
    <property type="project" value="UniProtKB-KW"/>
</dbReference>
<gene>
    <name evidence="9" type="ORF">C1880_09380</name>
</gene>
<dbReference type="SUPFAM" id="SSF46767">
    <property type="entry name" value="Methylated DNA-protein cysteine methyltransferase, C-terminal domain"/>
    <property type="match status" value="1"/>
</dbReference>
<evidence type="ECO:0000256" key="5">
    <source>
        <dbReference type="ARBA" id="ARBA00023204"/>
    </source>
</evidence>
<evidence type="ECO:0000259" key="8">
    <source>
        <dbReference type="Pfam" id="PF01035"/>
    </source>
</evidence>
<dbReference type="NCBIfam" id="TIGR00589">
    <property type="entry name" value="ogt"/>
    <property type="match status" value="1"/>
</dbReference>
<keyword evidence="3 9" id="KW-0808">Transferase</keyword>
<dbReference type="OrthoDB" id="9811249at2"/>
<dbReference type="Pfam" id="PF01035">
    <property type="entry name" value="DNA_binding_1"/>
    <property type="match status" value="1"/>
</dbReference>
<keyword evidence="10" id="KW-1185">Reference proteome</keyword>
<evidence type="ECO:0000313" key="10">
    <source>
        <dbReference type="Proteomes" id="UP000253792"/>
    </source>
</evidence>
<dbReference type="Proteomes" id="UP000253792">
    <property type="component" value="Unassembled WGS sequence"/>
</dbReference>
<dbReference type="PANTHER" id="PTHR42942:SF1">
    <property type="entry name" value="ALKYLTRANSFERASE-LIKE PROTEIN 1"/>
    <property type="match status" value="1"/>
</dbReference>
<dbReference type="PANTHER" id="PTHR42942">
    <property type="entry name" value="6-O-METHYLGUANINE DNA METHYLTRANSFERASE"/>
    <property type="match status" value="1"/>
</dbReference>
<dbReference type="CDD" id="cd06445">
    <property type="entry name" value="ATase"/>
    <property type="match status" value="1"/>
</dbReference>
<comment type="caution">
    <text evidence="9">The sequence shown here is derived from an EMBL/GenBank/DDBJ whole genome shotgun (WGS) entry which is preliminary data.</text>
</comment>
<reference evidence="9 10" key="1">
    <citation type="journal article" date="2018" name="Elife">
        <title>Discovery and characterization of a prevalent human gut bacterial enzyme sufficient for the inactivation of a family of plant toxins.</title>
        <authorList>
            <person name="Koppel N."/>
            <person name="Bisanz J.E."/>
            <person name="Pandelia M.E."/>
            <person name="Turnbaugh P.J."/>
            <person name="Balskus E.P."/>
        </authorList>
    </citation>
    <scope>NUCLEOTIDE SEQUENCE [LARGE SCALE GENOMIC DNA]</scope>
    <source>
        <strain evidence="10">anaerobia AP69FAA</strain>
    </source>
</reference>
<dbReference type="InterPro" id="IPR014048">
    <property type="entry name" value="MethylDNA_cys_MeTrfase_DNA-bd"/>
</dbReference>
<evidence type="ECO:0000256" key="1">
    <source>
        <dbReference type="ARBA" id="ARBA00001286"/>
    </source>
</evidence>
<keyword evidence="2 9" id="KW-0489">Methyltransferase</keyword>
<feature type="region of interest" description="Disordered" evidence="7">
    <location>
        <begin position="110"/>
        <end position="131"/>
    </location>
</feature>